<evidence type="ECO:0000313" key="2">
    <source>
        <dbReference type="EMBL" id="SMC21429.1"/>
    </source>
</evidence>
<dbReference type="InterPro" id="IPR011437">
    <property type="entry name" value="DUF1540"/>
</dbReference>
<keyword evidence="3" id="KW-1185">Reference proteome</keyword>
<dbReference type="EMBL" id="FWXH01000003">
    <property type="protein sequence ID" value="SMC21429.1"/>
    <property type="molecule type" value="Genomic_DNA"/>
</dbReference>
<dbReference type="PROSITE" id="PS51257">
    <property type="entry name" value="PROKAR_LIPOPROTEIN"/>
    <property type="match status" value="1"/>
</dbReference>
<feature type="domain" description="DUF1540" evidence="1">
    <location>
        <begin position="16"/>
        <end position="58"/>
    </location>
</feature>
<reference evidence="2 3" key="1">
    <citation type="submission" date="2017-04" db="EMBL/GenBank/DDBJ databases">
        <authorList>
            <person name="Afonso C.L."/>
            <person name="Miller P.J."/>
            <person name="Scott M.A."/>
            <person name="Spackman E."/>
            <person name="Goraichik I."/>
            <person name="Dimitrov K.M."/>
            <person name="Suarez D.L."/>
            <person name="Swayne D.E."/>
        </authorList>
    </citation>
    <scope>NUCLEOTIDE SEQUENCE [LARGE SCALE GENOMIC DNA]</scope>
    <source>
        <strain evidence="2 3">DSM 12555</strain>
    </source>
</reference>
<dbReference type="OrthoDB" id="1756089at2"/>
<dbReference type="Proteomes" id="UP000192468">
    <property type="component" value="Unassembled WGS sequence"/>
</dbReference>
<proteinExistence type="predicted"/>
<dbReference type="STRING" id="1121291.SAMN02745134_01288"/>
<dbReference type="Pfam" id="PF07561">
    <property type="entry name" value="DUF1540"/>
    <property type="match status" value="1"/>
</dbReference>
<evidence type="ECO:0000259" key="1">
    <source>
        <dbReference type="Pfam" id="PF07561"/>
    </source>
</evidence>
<gene>
    <name evidence="2" type="ORF">SAMN02745134_01288</name>
</gene>
<name>A0A1W1XC34_9CLOT</name>
<dbReference type="RefSeq" id="WP_084114785.1">
    <property type="nucleotide sequence ID" value="NZ_FWXH01000003.1"/>
</dbReference>
<evidence type="ECO:0000313" key="3">
    <source>
        <dbReference type="Proteomes" id="UP000192468"/>
    </source>
</evidence>
<accession>A0A1W1XC34</accession>
<protein>
    <recommendedName>
        <fullName evidence="1">DUF1540 domain-containing protein</fullName>
    </recommendedName>
</protein>
<organism evidence="2 3">
    <name type="scientific">Clostridium acidisoli DSM 12555</name>
    <dbReference type="NCBI Taxonomy" id="1121291"/>
    <lineage>
        <taxon>Bacteria</taxon>
        <taxon>Bacillati</taxon>
        <taxon>Bacillota</taxon>
        <taxon>Clostridia</taxon>
        <taxon>Eubacteriales</taxon>
        <taxon>Clostridiaceae</taxon>
        <taxon>Clostridium</taxon>
    </lineage>
</organism>
<dbReference type="AlphaFoldDB" id="A0A1W1XC34"/>
<sequence length="62" mass="6790">MDFQGKESTGNYNGSIACTVTECKYNAKGDRYCTLDKIQVVKHEAEAKTAQCTDCGSFMKLG</sequence>